<feature type="signal peptide" evidence="13">
    <location>
        <begin position="1"/>
        <end position="24"/>
    </location>
</feature>
<keyword evidence="4" id="KW-0410">Iron transport</keyword>
<evidence type="ECO:0000256" key="3">
    <source>
        <dbReference type="ARBA" id="ARBA00022452"/>
    </source>
</evidence>
<keyword evidence="6" id="KW-0408">Iron</keyword>
<keyword evidence="2 11" id="KW-0813">Transport</keyword>
<dbReference type="GO" id="GO:0006826">
    <property type="term" value="P:iron ion transport"/>
    <property type="evidence" value="ECO:0007669"/>
    <property type="project" value="UniProtKB-KW"/>
</dbReference>
<feature type="chain" id="PRO_5003277744" evidence="13">
    <location>
        <begin position="25"/>
        <end position="793"/>
    </location>
</feature>
<dbReference type="SUPFAM" id="SSF56935">
    <property type="entry name" value="Porins"/>
    <property type="match status" value="1"/>
</dbReference>
<keyword evidence="16" id="KW-0675">Receptor</keyword>
<evidence type="ECO:0000313" key="17">
    <source>
        <dbReference type="Proteomes" id="UP000004728"/>
    </source>
</evidence>
<evidence type="ECO:0000259" key="15">
    <source>
        <dbReference type="Pfam" id="PF07715"/>
    </source>
</evidence>
<evidence type="ECO:0000259" key="14">
    <source>
        <dbReference type="Pfam" id="PF00593"/>
    </source>
</evidence>
<feature type="domain" description="TonB-dependent receptor-like beta-barrel" evidence="14">
    <location>
        <begin position="299"/>
        <end position="756"/>
    </location>
</feature>
<keyword evidence="3 11" id="KW-1134">Transmembrane beta strand</keyword>
<accession>F1Z4R7</accession>
<evidence type="ECO:0000256" key="4">
    <source>
        <dbReference type="ARBA" id="ARBA00022496"/>
    </source>
</evidence>
<keyword evidence="9 11" id="KW-0472">Membrane</keyword>
<dbReference type="Gene3D" id="2.40.170.20">
    <property type="entry name" value="TonB-dependent receptor, beta-barrel domain"/>
    <property type="match status" value="1"/>
</dbReference>
<keyword evidence="7" id="KW-0406">Ion transport</keyword>
<evidence type="ECO:0000313" key="16">
    <source>
        <dbReference type="EMBL" id="EGD60396.1"/>
    </source>
</evidence>
<keyword evidence="10 11" id="KW-0998">Cell outer membrane</keyword>
<protein>
    <submittedName>
        <fullName evidence="16">TonB-dependent receptor</fullName>
    </submittedName>
</protein>
<keyword evidence="17" id="KW-1185">Reference proteome</keyword>
<dbReference type="STRING" id="983920.Y88_0044"/>
<dbReference type="InterPro" id="IPR036942">
    <property type="entry name" value="Beta-barrel_TonB_sf"/>
</dbReference>
<evidence type="ECO:0000256" key="6">
    <source>
        <dbReference type="ARBA" id="ARBA00023004"/>
    </source>
</evidence>
<gene>
    <name evidence="16" type="ORF">Y88_0044</name>
</gene>
<evidence type="ECO:0000256" key="5">
    <source>
        <dbReference type="ARBA" id="ARBA00022692"/>
    </source>
</evidence>
<dbReference type="PROSITE" id="PS52016">
    <property type="entry name" value="TONB_DEPENDENT_REC_3"/>
    <property type="match status" value="1"/>
</dbReference>
<keyword evidence="5 11" id="KW-0812">Transmembrane</keyword>
<evidence type="ECO:0000256" key="10">
    <source>
        <dbReference type="ARBA" id="ARBA00023237"/>
    </source>
</evidence>
<evidence type="ECO:0000256" key="8">
    <source>
        <dbReference type="ARBA" id="ARBA00023077"/>
    </source>
</evidence>
<evidence type="ECO:0000256" key="1">
    <source>
        <dbReference type="ARBA" id="ARBA00004571"/>
    </source>
</evidence>
<keyword evidence="8 12" id="KW-0798">TonB box</keyword>
<evidence type="ECO:0000256" key="13">
    <source>
        <dbReference type="SAM" id="SignalP"/>
    </source>
</evidence>
<organism evidence="16 17">
    <name type="scientific">Novosphingobium nitrogenifigens DSM 19370</name>
    <dbReference type="NCBI Taxonomy" id="983920"/>
    <lineage>
        <taxon>Bacteria</taxon>
        <taxon>Pseudomonadati</taxon>
        <taxon>Pseudomonadota</taxon>
        <taxon>Alphaproteobacteria</taxon>
        <taxon>Sphingomonadales</taxon>
        <taxon>Sphingomonadaceae</taxon>
        <taxon>Novosphingobium</taxon>
    </lineage>
</organism>
<comment type="subcellular location">
    <subcellularLocation>
        <location evidence="1 11">Cell outer membrane</location>
        <topology evidence="1 11">Multi-pass membrane protein</topology>
    </subcellularLocation>
</comment>
<dbReference type="PANTHER" id="PTHR32552">
    <property type="entry name" value="FERRICHROME IRON RECEPTOR-RELATED"/>
    <property type="match status" value="1"/>
</dbReference>
<dbReference type="InterPro" id="IPR000531">
    <property type="entry name" value="Beta-barrel_TonB"/>
</dbReference>
<comment type="similarity">
    <text evidence="11 12">Belongs to the TonB-dependent receptor family.</text>
</comment>
<evidence type="ECO:0000256" key="12">
    <source>
        <dbReference type="RuleBase" id="RU003357"/>
    </source>
</evidence>
<reference evidence="16 17" key="1">
    <citation type="journal article" date="2012" name="J. Bacteriol.">
        <title>Draft Genome Sequence of Novosphingobium nitrogenifigens Y88T.</title>
        <authorList>
            <person name="Strabala T.J."/>
            <person name="Macdonald L."/>
            <person name="Liu V."/>
            <person name="Smit A.M."/>
        </authorList>
    </citation>
    <scope>NUCLEOTIDE SEQUENCE [LARGE SCALE GENOMIC DNA]</scope>
    <source>
        <strain evidence="16 17">DSM 19370</strain>
    </source>
</reference>
<proteinExistence type="inferred from homology"/>
<dbReference type="Pfam" id="PF07715">
    <property type="entry name" value="Plug"/>
    <property type="match status" value="1"/>
</dbReference>
<dbReference type="InParanoid" id="F1Z4R7"/>
<evidence type="ECO:0000256" key="2">
    <source>
        <dbReference type="ARBA" id="ARBA00022448"/>
    </source>
</evidence>
<evidence type="ECO:0000256" key="9">
    <source>
        <dbReference type="ARBA" id="ARBA00023136"/>
    </source>
</evidence>
<keyword evidence="13" id="KW-0732">Signal</keyword>
<dbReference type="eggNOG" id="COG1629">
    <property type="taxonomic scope" value="Bacteria"/>
</dbReference>
<dbReference type="Proteomes" id="UP000004728">
    <property type="component" value="Unassembled WGS sequence"/>
</dbReference>
<evidence type="ECO:0000256" key="11">
    <source>
        <dbReference type="PROSITE-ProRule" id="PRU01360"/>
    </source>
</evidence>
<dbReference type="Pfam" id="PF00593">
    <property type="entry name" value="TonB_dep_Rec_b-barrel"/>
    <property type="match status" value="1"/>
</dbReference>
<evidence type="ECO:0000256" key="7">
    <source>
        <dbReference type="ARBA" id="ARBA00023065"/>
    </source>
</evidence>
<sequence>MTVFRASNSILVLACLAGGGMAFAAEPAPTPAPEPGEGAAAQAPIYVTARRRVEDEHQVPAALNALGADLLTRTYTVNVNQLMQLVPSLNYSSPNPRNTAFTIRGLGSSVVAISQANDGLEPGVGFYVDQVYHARPATAAFDFTDLEQVEVLRGPQGTLFGKNTTAGAINITTKAPEFKYGADGEFSVGNQNYWQAKAAITGPLVSDVLAFRLSGLATRRDGVIYNVKTQQWVNNVHSDAVRGQLLYQPTKTFSLRIIGDWSDFNNNCCTQVYVGVAPTLKSAAQQYAALAAGVGYSPPSTNPYDRLTDIDAALGVNTNEGGVSAIAEWKLAAVTLTSVSAWRFWNWDAANDRDYTGLAIQEVQHIPSRQDQFSQELRAAGSVGHIVDYVGGFYYFRQKIVGHPISIYGPLATYWLLPAGRPSNLLDGYQSSGTTDFTTDSLGVFGEVTGHLTSRLALTGGIRYTYEVKDGSYDVQTSGGLTTGLTTSQISDKASILRAQSYTGRVSDGSASGRVNLAWTPVDPVMIYASYARSQKSGGINMSGLPVYPSGVSGHASGDPILSTVTVRPEHNTTIEAGIKTRWLNGAVVANLTGYITRVRDFQANVVDNAAVVALRSYLANIPRVRVRGIEFDGTAQIGRYISLRASGAYADGRYISYANGPCPIELTGSSTAQCDLSGKGLPGLPHWTGTIGGEGWQPLGKGEVFLRADVSARTSIYGDATDSAYTKINGYTLVNATIGFRGSQGWEAALFVRNVFNVNYLQNVTVQAGNSGLIVGTPSDPRMFGFTLRFHV</sequence>
<dbReference type="InterPro" id="IPR012910">
    <property type="entry name" value="Plug_dom"/>
</dbReference>
<dbReference type="EMBL" id="AEWJ01000022">
    <property type="protein sequence ID" value="EGD60396.1"/>
    <property type="molecule type" value="Genomic_DNA"/>
</dbReference>
<dbReference type="InterPro" id="IPR039426">
    <property type="entry name" value="TonB-dep_rcpt-like"/>
</dbReference>
<comment type="caution">
    <text evidence="16">The sequence shown here is derived from an EMBL/GenBank/DDBJ whole genome shotgun (WGS) entry which is preliminary data.</text>
</comment>
<dbReference type="GO" id="GO:0009279">
    <property type="term" value="C:cell outer membrane"/>
    <property type="evidence" value="ECO:0007669"/>
    <property type="project" value="UniProtKB-SubCell"/>
</dbReference>
<dbReference type="OrthoDB" id="9760333at2"/>
<name>F1Z4R7_9SPHN</name>
<dbReference type="AlphaFoldDB" id="F1Z4R7"/>
<dbReference type="HOGENOM" id="CLU_008287_15_0_5"/>
<dbReference type="FunCoup" id="F1Z4R7">
    <property type="interactions" value="51"/>
</dbReference>
<dbReference type="PANTHER" id="PTHR32552:SF81">
    <property type="entry name" value="TONB-DEPENDENT OUTER MEMBRANE RECEPTOR"/>
    <property type="match status" value="1"/>
</dbReference>
<feature type="domain" description="TonB-dependent receptor plug" evidence="15">
    <location>
        <begin position="58"/>
        <end position="168"/>
    </location>
</feature>
<dbReference type="RefSeq" id="WP_008065055.1">
    <property type="nucleotide sequence ID" value="NZ_AQWK01000016.1"/>
</dbReference>